<name>A0ABR2QUX3_9ROSI</name>
<reference evidence="1 2" key="1">
    <citation type="journal article" date="2024" name="G3 (Bethesda)">
        <title>Genome assembly of Hibiscus sabdariffa L. provides insights into metabolisms of medicinal natural products.</title>
        <authorList>
            <person name="Kim T."/>
        </authorList>
    </citation>
    <scope>NUCLEOTIDE SEQUENCE [LARGE SCALE GENOMIC DNA]</scope>
    <source>
        <strain evidence="1">TK-2024</strain>
        <tissue evidence="1">Old leaves</tissue>
    </source>
</reference>
<dbReference type="Proteomes" id="UP001396334">
    <property type="component" value="Unassembled WGS sequence"/>
</dbReference>
<evidence type="ECO:0000313" key="2">
    <source>
        <dbReference type="Proteomes" id="UP001396334"/>
    </source>
</evidence>
<gene>
    <name evidence="1" type="ORF">V6N11_002266</name>
</gene>
<proteinExistence type="predicted"/>
<dbReference type="EMBL" id="JBBPBN010000031">
    <property type="protein sequence ID" value="KAK9004466.1"/>
    <property type="molecule type" value="Genomic_DNA"/>
</dbReference>
<comment type="caution">
    <text evidence="1">The sequence shown here is derived from an EMBL/GenBank/DDBJ whole genome shotgun (WGS) entry which is preliminary data.</text>
</comment>
<accession>A0ABR2QUX3</accession>
<organism evidence="1 2">
    <name type="scientific">Hibiscus sabdariffa</name>
    <name type="common">roselle</name>
    <dbReference type="NCBI Taxonomy" id="183260"/>
    <lineage>
        <taxon>Eukaryota</taxon>
        <taxon>Viridiplantae</taxon>
        <taxon>Streptophyta</taxon>
        <taxon>Embryophyta</taxon>
        <taxon>Tracheophyta</taxon>
        <taxon>Spermatophyta</taxon>
        <taxon>Magnoliopsida</taxon>
        <taxon>eudicotyledons</taxon>
        <taxon>Gunneridae</taxon>
        <taxon>Pentapetalae</taxon>
        <taxon>rosids</taxon>
        <taxon>malvids</taxon>
        <taxon>Malvales</taxon>
        <taxon>Malvaceae</taxon>
        <taxon>Malvoideae</taxon>
        <taxon>Hibiscus</taxon>
    </lineage>
</organism>
<evidence type="ECO:0000313" key="1">
    <source>
        <dbReference type="EMBL" id="KAK9004466.1"/>
    </source>
</evidence>
<sequence>MLVGLLRIVNLGVDSVADGWFWVNLNEGYSMGFGDGEWLVLSLVQWWELDTSVGKGVSLVPGFEAVEMVLDGLDGSCTECKVDCSVEAVFGSGGRENGGLVFDDDEWKKNQR</sequence>
<keyword evidence="2" id="KW-1185">Reference proteome</keyword>
<protein>
    <submittedName>
        <fullName evidence="1">Uncharacterized protein</fullName>
    </submittedName>
</protein>